<gene>
    <name evidence="4" type="ORF">DX908_05665</name>
</gene>
<dbReference type="PROSITE" id="PS51186">
    <property type="entry name" value="GNAT"/>
    <property type="match status" value="2"/>
</dbReference>
<dbReference type="PANTHER" id="PTHR43877:SF2">
    <property type="entry name" value="AMINOALKYLPHOSPHONATE N-ACETYLTRANSFERASE-RELATED"/>
    <property type="match status" value="1"/>
</dbReference>
<dbReference type="EMBL" id="QUQO01000001">
    <property type="protein sequence ID" value="RFB04810.1"/>
    <property type="molecule type" value="Genomic_DNA"/>
</dbReference>
<dbReference type="AlphaFoldDB" id="A0A371RH85"/>
<proteinExistence type="predicted"/>
<evidence type="ECO:0000259" key="3">
    <source>
        <dbReference type="PROSITE" id="PS51186"/>
    </source>
</evidence>
<sequence length="347" mass="37444">MTQSPFLLSRADAEDALALSDIGRETFTEKFGHLYTPENLEAFLSEFHSPEWYAHALSERDVAIWVIRNGDGPLAGYGVAGPNTLPVEDPGSLDGEVKRIYVRGGHQGQGLGSRLHRAMLAWLEGRGHDPLYVGVYSDNDGAQKLYRRFGFEKCGEYTFLVGAHEDHEFIFRREGRAGPKIVTELTNESAAASLDVIRAAFGQEDEADLVSRLRADDDMLFEAVAIEGGQVAGHVALSRLPLETLNGEIMAASLAPVSVRPDAQSKGLGMILCEAALSWWQGQGAGVTVVLGHPAYYPRFGFSAAAARAHLQSPFAEVGDAFMLSDPNGQLTGISGAKLHYAPAFGI</sequence>
<dbReference type="OrthoDB" id="143110at2"/>
<organism evidence="4 5">
    <name type="scientific">Parvularcula marina</name>
    <dbReference type="NCBI Taxonomy" id="2292771"/>
    <lineage>
        <taxon>Bacteria</taxon>
        <taxon>Pseudomonadati</taxon>
        <taxon>Pseudomonadota</taxon>
        <taxon>Alphaproteobacteria</taxon>
        <taxon>Parvularculales</taxon>
        <taxon>Parvularculaceae</taxon>
        <taxon>Parvularcula</taxon>
    </lineage>
</organism>
<dbReference type="InParanoid" id="A0A371RH85"/>
<evidence type="ECO:0000313" key="4">
    <source>
        <dbReference type="EMBL" id="RFB04810.1"/>
    </source>
</evidence>
<accession>A0A371RH85</accession>
<evidence type="ECO:0000313" key="5">
    <source>
        <dbReference type="Proteomes" id="UP000264589"/>
    </source>
</evidence>
<dbReference type="GO" id="GO:0016747">
    <property type="term" value="F:acyltransferase activity, transferring groups other than amino-acyl groups"/>
    <property type="evidence" value="ECO:0007669"/>
    <property type="project" value="InterPro"/>
</dbReference>
<reference evidence="4 5" key="1">
    <citation type="submission" date="2018-08" db="EMBL/GenBank/DDBJ databases">
        <title>Parvularcula sp. SM1705, isolated from surface water of the South Sea China.</title>
        <authorList>
            <person name="Sun L."/>
        </authorList>
    </citation>
    <scope>NUCLEOTIDE SEQUENCE [LARGE SCALE GENOMIC DNA]</scope>
    <source>
        <strain evidence="4 5">SM1705</strain>
    </source>
</reference>
<dbReference type="RefSeq" id="WP_116391443.1">
    <property type="nucleotide sequence ID" value="NZ_QUQO01000001.1"/>
</dbReference>
<dbReference type="SUPFAM" id="SSF55729">
    <property type="entry name" value="Acyl-CoA N-acyltransferases (Nat)"/>
    <property type="match status" value="2"/>
</dbReference>
<dbReference type="InterPro" id="IPR000182">
    <property type="entry name" value="GNAT_dom"/>
</dbReference>
<comment type="caution">
    <text evidence="4">The sequence shown here is derived from an EMBL/GenBank/DDBJ whole genome shotgun (WGS) entry which is preliminary data.</text>
</comment>
<keyword evidence="2" id="KW-0012">Acyltransferase</keyword>
<keyword evidence="1 4" id="KW-0808">Transferase</keyword>
<dbReference type="PANTHER" id="PTHR43877">
    <property type="entry name" value="AMINOALKYLPHOSPHONATE N-ACETYLTRANSFERASE-RELATED-RELATED"/>
    <property type="match status" value="1"/>
</dbReference>
<evidence type="ECO:0000256" key="2">
    <source>
        <dbReference type="ARBA" id="ARBA00023315"/>
    </source>
</evidence>
<name>A0A371RH85_9PROT</name>
<dbReference type="Pfam" id="PF13527">
    <property type="entry name" value="Acetyltransf_9"/>
    <property type="match status" value="1"/>
</dbReference>
<dbReference type="InterPro" id="IPR016181">
    <property type="entry name" value="Acyl_CoA_acyltransferase"/>
</dbReference>
<feature type="domain" description="N-acetyltransferase" evidence="3">
    <location>
        <begin position="180"/>
        <end position="325"/>
    </location>
</feature>
<protein>
    <submittedName>
        <fullName evidence="4">GNAT family N-acetyltransferase</fullName>
    </submittedName>
</protein>
<feature type="domain" description="N-acetyltransferase" evidence="3">
    <location>
        <begin position="6"/>
        <end position="176"/>
    </location>
</feature>
<dbReference type="Pfam" id="PF00583">
    <property type="entry name" value="Acetyltransf_1"/>
    <property type="match status" value="1"/>
</dbReference>
<evidence type="ECO:0000256" key="1">
    <source>
        <dbReference type="ARBA" id="ARBA00022679"/>
    </source>
</evidence>
<dbReference type="Gene3D" id="3.40.630.30">
    <property type="match status" value="2"/>
</dbReference>
<keyword evidence="5" id="KW-1185">Reference proteome</keyword>
<dbReference type="CDD" id="cd04301">
    <property type="entry name" value="NAT_SF"/>
    <property type="match status" value="2"/>
</dbReference>
<dbReference type="InterPro" id="IPR050832">
    <property type="entry name" value="Bact_Acetyltransf"/>
</dbReference>
<dbReference type="Proteomes" id="UP000264589">
    <property type="component" value="Unassembled WGS sequence"/>
</dbReference>